<dbReference type="InterPro" id="IPR041698">
    <property type="entry name" value="Methyltransf_25"/>
</dbReference>
<feature type="region of interest" description="Disordered" evidence="1">
    <location>
        <begin position="236"/>
        <end position="257"/>
    </location>
</feature>
<evidence type="ECO:0000313" key="4">
    <source>
        <dbReference type="Proteomes" id="UP000320231"/>
    </source>
</evidence>
<dbReference type="EMBL" id="AP019514">
    <property type="protein sequence ID" value="BBI62064.1"/>
    <property type="molecule type" value="Genomic_DNA"/>
</dbReference>
<dbReference type="Proteomes" id="UP000320231">
    <property type="component" value="Chromosome"/>
</dbReference>
<gene>
    <name evidence="3" type="ORF">HSBAA_33700</name>
</gene>
<organism evidence="3 4">
    <name type="scientific">Vreelandella sulfidaeris</name>
    <dbReference type="NCBI Taxonomy" id="115553"/>
    <lineage>
        <taxon>Bacteria</taxon>
        <taxon>Pseudomonadati</taxon>
        <taxon>Pseudomonadota</taxon>
        <taxon>Gammaproteobacteria</taxon>
        <taxon>Oceanospirillales</taxon>
        <taxon>Halomonadaceae</taxon>
        <taxon>Vreelandella</taxon>
    </lineage>
</organism>
<name>A0A455UGC0_9GAMM</name>
<sequence>MPDFSQRSEEKELMDEEDISFEEFHDCLVGLERINHLTLAYRPTLQWLHPWLENKERLVVLDVASGGGDMLRQIAKKWPNRAATEMGWDLVGVDLNPWSKKSAETRPMSSAISYKTANVFEFEPDQPIDIVISSLFTHHLTDKQIVEFVRWMHRRAHKGWFINDLHRHPIPYYFIKGATALFSRNRLIRNDAAVSVARALTMADWQRLIKEAGLDGHVRVQWFFLSVSAFPAIKNHQPNERRDDHHRRWASGVCGGN</sequence>
<proteinExistence type="predicted"/>
<accession>A0A455UGC0</accession>
<feature type="domain" description="Methyltransferase" evidence="2">
    <location>
        <begin position="60"/>
        <end position="156"/>
    </location>
</feature>
<dbReference type="InterPro" id="IPR029063">
    <property type="entry name" value="SAM-dependent_MTases_sf"/>
</dbReference>
<evidence type="ECO:0000256" key="1">
    <source>
        <dbReference type="SAM" id="MobiDB-lite"/>
    </source>
</evidence>
<protein>
    <recommendedName>
        <fullName evidence="2">Methyltransferase domain-containing protein</fullName>
    </recommendedName>
</protein>
<dbReference type="SUPFAM" id="SSF53335">
    <property type="entry name" value="S-adenosyl-L-methionine-dependent methyltransferases"/>
    <property type="match status" value="1"/>
</dbReference>
<dbReference type="AlphaFoldDB" id="A0A455UGC0"/>
<dbReference type="Pfam" id="PF13649">
    <property type="entry name" value="Methyltransf_25"/>
    <property type="match status" value="1"/>
</dbReference>
<reference evidence="3 4" key="1">
    <citation type="journal article" date="2019" name="Microbiol. Resour. Announc.">
        <title>Complete Genome Sequence of Halomonas sulfidaeris Strain Esulfide1 Isolated from a Metal Sulfide Rock at a Depth of 2,200 Meters, Obtained Using Nanopore Sequencing.</title>
        <authorList>
            <person name="Saito M."/>
            <person name="Nishigata A."/>
            <person name="Galipon J."/>
            <person name="Arakawa K."/>
        </authorList>
    </citation>
    <scope>NUCLEOTIDE SEQUENCE [LARGE SCALE GENOMIC DNA]</scope>
    <source>
        <strain evidence="3 4">ATCC BAA-803</strain>
    </source>
</reference>
<evidence type="ECO:0000259" key="2">
    <source>
        <dbReference type="Pfam" id="PF13649"/>
    </source>
</evidence>
<dbReference type="Gene3D" id="3.40.50.150">
    <property type="entry name" value="Vaccinia Virus protein VP39"/>
    <property type="match status" value="1"/>
</dbReference>
<dbReference type="KEGG" id="hsr:HSBAA_33700"/>
<evidence type="ECO:0000313" key="3">
    <source>
        <dbReference type="EMBL" id="BBI62064.1"/>
    </source>
</evidence>